<evidence type="ECO:0000313" key="3">
    <source>
        <dbReference type="Proteomes" id="UP000010802"/>
    </source>
</evidence>
<keyword evidence="3" id="KW-1185">Reference proteome</keyword>
<dbReference type="HOGENOM" id="CLU_2332659_0_0_9"/>
<gene>
    <name evidence="2" type="ordered locus">TEPIRE1_2178</name>
</gene>
<dbReference type="AlphaFoldDB" id="U4QDA4"/>
<dbReference type="EMBL" id="HF563609">
    <property type="protein sequence ID" value="CDI40912.1"/>
    <property type="molecule type" value="Genomic_DNA"/>
</dbReference>
<dbReference type="Pfam" id="PF14261">
    <property type="entry name" value="DUF4351"/>
    <property type="match status" value="1"/>
</dbReference>
<reference evidence="3" key="1">
    <citation type="journal article" date="2013" name="Genome Announc.">
        <title>First genome sequence of a syntrophic acetate-oxidizing bacterium, Tepidanaerobacter acetatoxydans strain Re1.</title>
        <authorList>
            <person name="Manzoor S."/>
            <person name="Bongcam-Rudloff E."/>
            <person name="Schnurer A."/>
            <person name="Muller B."/>
        </authorList>
    </citation>
    <scope>NUCLEOTIDE SEQUENCE [LARGE SCALE GENOMIC DNA]</scope>
    <source>
        <strain evidence="3">Re1</strain>
    </source>
</reference>
<dbReference type="KEGG" id="tae:TepiRe1_2178"/>
<dbReference type="InterPro" id="IPR025587">
    <property type="entry name" value="DUF4351"/>
</dbReference>
<evidence type="ECO:0000259" key="1">
    <source>
        <dbReference type="Pfam" id="PF14261"/>
    </source>
</evidence>
<accession>U4QDA4</accession>
<organism evidence="2 3">
    <name type="scientific">Tepidanaerobacter acetatoxydans (strain DSM 21804 / JCM 16047 / Re1)</name>
    <dbReference type="NCBI Taxonomy" id="1209989"/>
    <lineage>
        <taxon>Bacteria</taxon>
        <taxon>Bacillati</taxon>
        <taxon>Bacillota</taxon>
        <taxon>Clostridia</taxon>
        <taxon>Thermosediminibacterales</taxon>
        <taxon>Tepidanaerobacteraceae</taxon>
        <taxon>Tepidanaerobacter</taxon>
    </lineage>
</organism>
<dbReference type="eggNOG" id="COG5464">
    <property type="taxonomic scope" value="Bacteria"/>
</dbReference>
<evidence type="ECO:0000313" key="2">
    <source>
        <dbReference type="EMBL" id="CDI40912.1"/>
    </source>
</evidence>
<sequence length="98" mass="11231">MFNARADLTTKDVDIMVKKIDNIYPKGSEVVMTLADKLREEGREALIKTAIKLLTKKFGSLPEEIRVRISKLDLVTLEVIIDGIFEYESLEDVKKYIN</sequence>
<dbReference type="Proteomes" id="UP000010802">
    <property type="component" value="Chromosome"/>
</dbReference>
<name>U4QDA4_TEPAE</name>
<feature type="domain" description="DUF4351" evidence="1">
    <location>
        <begin position="39"/>
        <end position="96"/>
    </location>
</feature>
<protein>
    <recommendedName>
        <fullName evidence="1">DUF4351 domain-containing protein</fullName>
    </recommendedName>
</protein>
<proteinExistence type="predicted"/>